<gene>
    <name evidence="2" type="ORF">CPB84DRAFT_1650027</name>
</gene>
<dbReference type="EMBL" id="JADNYJ010000057">
    <property type="protein sequence ID" value="KAF8897114.1"/>
    <property type="molecule type" value="Genomic_DNA"/>
</dbReference>
<feature type="non-terminal residue" evidence="2">
    <location>
        <position position="172"/>
    </location>
</feature>
<dbReference type="OrthoDB" id="3259294at2759"/>
<evidence type="ECO:0000256" key="1">
    <source>
        <dbReference type="SAM" id="MobiDB-lite"/>
    </source>
</evidence>
<feature type="non-terminal residue" evidence="2">
    <location>
        <position position="1"/>
    </location>
</feature>
<proteinExistence type="predicted"/>
<reference evidence="2" key="1">
    <citation type="submission" date="2020-11" db="EMBL/GenBank/DDBJ databases">
        <authorList>
            <consortium name="DOE Joint Genome Institute"/>
            <person name="Ahrendt S."/>
            <person name="Riley R."/>
            <person name="Andreopoulos W."/>
            <person name="LaButti K."/>
            <person name="Pangilinan J."/>
            <person name="Ruiz-duenas F.J."/>
            <person name="Barrasa J.M."/>
            <person name="Sanchez-Garcia M."/>
            <person name="Camarero S."/>
            <person name="Miyauchi S."/>
            <person name="Serrano A."/>
            <person name="Linde D."/>
            <person name="Babiker R."/>
            <person name="Drula E."/>
            <person name="Ayuso-Fernandez I."/>
            <person name="Pacheco R."/>
            <person name="Padilla G."/>
            <person name="Ferreira P."/>
            <person name="Barriuso J."/>
            <person name="Kellner H."/>
            <person name="Castanera R."/>
            <person name="Alfaro M."/>
            <person name="Ramirez L."/>
            <person name="Pisabarro A.G."/>
            <person name="Kuo A."/>
            <person name="Tritt A."/>
            <person name="Lipzen A."/>
            <person name="He G."/>
            <person name="Yan M."/>
            <person name="Ng V."/>
            <person name="Cullen D."/>
            <person name="Martin F."/>
            <person name="Rosso M.-N."/>
            <person name="Henrissat B."/>
            <person name="Hibbett D."/>
            <person name="Martinez A.T."/>
            <person name="Grigoriev I.V."/>
        </authorList>
    </citation>
    <scope>NUCLEOTIDE SEQUENCE</scope>
    <source>
        <strain evidence="2">AH 44721</strain>
    </source>
</reference>
<name>A0A9P5TM81_GYMJU</name>
<keyword evidence="3" id="KW-1185">Reference proteome</keyword>
<dbReference type="Proteomes" id="UP000724874">
    <property type="component" value="Unassembled WGS sequence"/>
</dbReference>
<comment type="caution">
    <text evidence="2">The sequence shown here is derived from an EMBL/GenBank/DDBJ whole genome shotgun (WGS) entry which is preliminary data.</text>
</comment>
<evidence type="ECO:0000313" key="3">
    <source>
        <dbReference type="Proteomes" id="UP000724874"/>
    </source>
</evidence>
<protein>
    <submittedName>
        <fullName evidence="2">Uncharacterized protein</fullName>
    </submittedName>
</protein>
<evidence type="ECO:0000313" key="2">
    <source>
        <dbReference type="EMBL" id="KAF8897114.1"/>
    </source>
</evidence>
<sequence>VPNFLGATLPRCDQGDREYYCCAMLTLFKPWRTGKELKQCETWDQTFASQFFSERQLQLMNNFNIKYECLDACDDFCAQMKKGVDSDIVGSWLQYDNESEDPIDNSKNEMYPELDEPPESPLQCGERQKRRLKEAAEINAILSRIGWINPCNNVSDIISSFKPDRILSGSQW</sequence>
<dbReference type="AlphaFoldDB" id="A0A9P5TM81"/>
<accession>A0A9P5TM81</accession>
<feature type="region of interest" description="Disordered" evidence="1">
    <location>
        <begin position="98"/>
        <end position="123"/>
    </location>
</feature>
<organism evidence="2 3">
    <name type="scientific">Gymnopilus junonius</name>
    <name type="common">Spectacular rustgill mushroom</name>
    <name type="synonym">Gymnopilus spectabilis subsp. junonius</name>
    <dbReference type="NCBI Taxonomy" id="109634"/>
    <lineage>
        <taxon>Eukaryota</taxon>
        <taxon>Fungi</taxon>
        <taxon>Dikarya</taxon>
        <taxon>Basidiomycota</taxon>
        <taxon>Agaricomycotina</taxon>
        <taxon>Agaricomycetes</taxon>
        <taxon>Agaricomycetidae</taxon>
        <taxon>Agaricales</taxon>
        <taxon>Agaricineae</taxon>
        <taxon>Hymenogastraceae</taxon>
        <taxon>Gymnopilus</taxon>
    </lineage>
</organism>